<gene>
    <name evidence="2" type="ORF">THSYN_21000</name>
</gene>
<protein>
    <recommendedName>
        <fullName evidence="1">MmeI-like N-terminal domain-containing protein</fullName>
    </recommendedName>
</protein>
<evidence type="ECO:0000313" key="3">
    <source>
        <dbReference type="Proteomes" id="UP000232638"/>
    </source>
</evidence>
<evidence type="ECO:0000313" key="2">
    <source>
        <dbReference type="EMBL" id="AUB83174.1"/>
    </source>
</evidence>
<proteinExistence type="predicted"/>
<feature type="domain" description="MmeI-like N-terminal" evidence="1">
    <location>
        <begin position="21"/>
        <end position="152"/>
    </location>
</feature>
<organism evidence="2 3">
    <name type="scientific">Candidatus Thiodictyon syntrophicum</name>
    <dbReference type="NCBI Taxonomy" id="1166950"/>
    <lineage>
        <taxon>Bacteria</taxon>
        <taxon>Pseudomonadati</taxon>
        <taxon>Pseudomonadota</taxon>
        <taxon>Gammaproteobacteria</taxon>
        <taxon>Chromatiales</taxon>
        <taxon>Chromatiaceae</taxon>
        <taxon>Thiodictyon</taxon>
    </lineage>
</organism>
<dbReference type="Proteomes" id="UP000232638">
    <property type="component" value="Chromosome"/>
</dbReference>
<reference evidence="2 3" key="1">
    <citation type="submission" date="2017-03" db="EMBL/GenBank/DDBJ databases">
        <title>Complete genome sequence of Candidatus 'Thiodictyon syntrophicum' sp. nov. strain Cad16T, a photolithoautotroph purple sulfur bacterium isolated from an alpine meromictic lake.</title>
        <authorList>
            <person name="Luedin S.M."/>
            <person name="Pothier J.F."/>
            <person name="Danza F."/>
            <person name="Storelli N."/>
            <person name="Wittwer M."/>
            <person name="Tonolla M."/>
        </authorList>
    </citation>
    <scope>NUCLEOTIDE SEQUENCE [LARGE SCALE GENOMIC DNA]</scope>
    <source>
        <strain evidence="2 3">Cad16T</strain>
    </source>
</reference>
<keyword evidence="3" id="KW-1185">Reference proteome</keyword>
<name>A0A2K8UC51_9GAMM</name>
<dbReference type="Pfam" id="PF20464">
    <property type="entry name" value="MmeI_N"/>
    <property type="match status" value="1"/>
</dbReference>
<dbReference type="EMBL" id="CP020370">
    <property type="protein sequence ID" value="AUB83174.1"/>
    <property type="molecule type" value="Genomic_DNA"/>
</dbReference>
<sequence>MDDTARDAPPPDDGLAPELIDAFIARWSAATGTERANYQLFLTELCSLLGLPQPDPARGDTQENAYCFEHRVIFQHGDGTQSQGFIDLYRRACYVLECKQTGLTLDTGGWDKAMLRAHGQAVQYVRALPPPEGRPPFVVVVDVGRSIELYSEFSRSGGADVCFSLSWRTGDDFGLSAPQPLDAFQEAAGPILVRSTGDRLILENQSRVRLIRNEAGTECIQKPTPVLRRWMQTNRKNIEVSVPVGPSAFTAATRSAPCSLSFDNPHFSGVGEPPPTCFLCSHWALQFLALHLHLYANITDRIR</sequence>
<evidence type="ECO:0000259" key="1">
    <source>
        <dbReference type="Pfam" id="PF20464"/>
    </source>
</evidence>
<dbReference type="InterPro" id="IPR046817">
    <property type="entry name" value="MmeI_N"/>
</dbReference>
<accession>A0A2K8UC51</accession>
<dbReference type="AlphaFoldDB" id="A0A2K8UC51"/>
<dbReference type="KEGG" id="tsy:THSYN_21000"/>